<evidence type="ECO:0000256" key="6">
    <source>
        <dbReference type="ARBA" id="ARBA00023054"/>
    </source>
</evidence>
<feature type="region of interest" description="Disordered" evidence="11">
    <location>
        <begin position="54"/>
        <end position="90"/>
    </location>
</feature>
<sequence>IPTPRPTAHPSATLGFQHFYYSLIESSSFSLLIPQMLLKRRTGDAKYQRRIRAQREASEEIDVSVSIPSDGQTDASVDDSSESEVDTGDARALPIGAASISFGALVEAQASFPSILKDKKTTKASNKQSDHEEEVRRGTSEKSHQAELSRPNKHAPTEVSSKKAVTRRRDVVATAYRKPRDPRFELISGPVDRSRVNAAYSFLDTYREDEINELKTAIKATKDLEKKEELKKTLMAMESRQKANMKKLKEQEVVDRHKKEEKELVKQGKQPYYLKKSEQKKQILLDRFAGLKGKQLDRVIERRRKKVDGREKKKMPFSRRQAE</sequence>
<evidence type="ECO:0000256" key="2">
    <source>
        <dbReference type="ARBA" id="ARBA00009418"/>
    </source>
</evidence>
<comment type="similarity">
    <text evidence="2 10">Belongs to the RRP36 family.</text>
</comment>
<evidence type="ECO:0000256" key="9">
    <source>
        <dbReference type="ARBA" id="ARBA00025053"/>
    </source>
</evidence>
<evidence type="ECO:0000256" key="7">
    <source>
        <dbReference type="ARBA" id="ARBA00023242"/>
    </source>
</evidence>
<feature type="compositionally biased region" description="Basic and acidic residues" evidence="11">
    <location>
        <begin position="128"/>
        <end position="147"/>
    </location>
</feature>
<dbReference type="PANTHER" id="PTHR21738:SF0">
    <property type="entry name" value="RIBOSOMAL RNA PROCESSING PROTEIN 36 HOMOLOG"/>
    <property type="match status" value="1"/>
</dbReference>
<evidence type="ECO:0000256" key="11">
    <source>
        <dbReference type="SAM" id="MobiDB-lite"/>
    </source>
</evidence>
<proteinExistence type="inferred from homology"/>
<dbReference type="EMBL" id="CAJHIT010000005">
    <property type="protein sequence ID" value="CAD6502176.1"/>
    <property type="molecule type" value="Genomic_DNA"/>
</dbReference>
<keyword evidence="7 10" id="KW-0539">Nucleus</keyword>
<gene>
    <name evidence="12" type="ORF">BGTH12_LOCUS3534</name>
</gene>
<dbReference type="Proteomes" id="UP000683417">
    <property type="component" value="Unassembled WGS sequence"/>
</dbReference>
<feature type="region of interest" description="Disordered" evidence="11">
    <location>
        <begin position="119"/>
        <end position="168"/>
    </location>
</feature>
<evidence type="ECO:0000256" key="10">
    <source>
        <dbReference type="RuleBase" id="RU368027"/>
    </source>
</evidence>
<evidence type="ECO:0000256" key="8">
    <source>
        <dbReference type="ARBA" id="ARBA00023274"/>
    </source>
</evidence>
<organism evidence="12 13">
    <name type="scientific">Blumeria graminis f. sp. triticale</name>
    <dbReference type="NCBI Taxonomy" id="1689686"/>
    <lineage>
        <taxon>Eukaryota</taxon>
        <taxon>Fungi</taxon>
        <taxon>Dikarya</taxon>
        <taxon>Ascomycota</taxon>
        <taxon>Pezizomycotina</taxon>
        <taxon>Leotiomycetes</taxon>
        <taxon>Erysiphales</taxon>
        <taxon>Erysiphaceae</taxon>
        <taxon>Blumeria</taxon>
    </lineage>
</organism>
<dbReference type="Pfam" id="PF06102">
    <property type="entry name" value="RRP36"/>
    <property type="match status" value="1"/>
</dbReference>
<keyword evidence="8 10" id="KW-0687">Ribonucleoprotein</keyword>
<name>A0A9W4GEV4_BLUGR</name>
<feature type="region of interest" description="Disordered" evidence="11">
    <location>
        <begin position="300"/>
        <end position="323"/>
    </location>
</feature>
<reference evidence="12" key="1">
    <citation type="submission" date="2020-10" db="EMBL/GenBank/DDBJ databases">
        <authorList>
            <person name="Muller C M."/>
        </authorList>
    </citation>
    <scope>NUCLEOTIDE SEQUENCE</scope>
    <source>
        <strain evidence="12">THUN-12</strain>
    </source>
</reference>
<comment type="subcellular location">
    <subcellularLocation>
        <location evidence="1 10">Nucleus</location>
        <location evidence="1 10">Nucleolus</location>
    </subcellularLocation>
</comment>
<evidence type="ECO:0000256" key="4">
    <source>
        <dbReference type="ARBA" id="ARBA00022517"/>
    </source>
</evidence>
<dbReference type="GO" id="GO:0030686">
    <property type="term" value="C:90S preribosome"/>
    <property type="evidence" value="ECO:0007669"/>
    <property type="project" value="TreeGrafter"/>
</dbReference>
<evidence type="ECO:0000313" key="13">
    <source>
        <dbReference type="Proteomes" id="UP000683417"/>
    </source>
</evidence>
<comment type="function">
    <text evidence="9 10">Component of the 90S pre-ribosome involved in the maturation of rRNAs. Required for early cleavages of the pre-RNAs in the 40S ribosomal subunit maturation pathway.</text>
</comment>
<dbReference type="InterPro" id="IPR009292">
    <property type="entry name" value="RRP36"/>
</dbReference>
<keyword evidence="6" id="KW-0175">Coiled coil</keyword>
<evidence type="ECO:0000313" key="12">
    <source>
        <dbReference type="EMBL" id="CAD6502176.1"/>
    </source>
</evidence>
<protein>
    <recommendedName>
        <fullName evidence="10">rRNA biogenesis protein RRP36</fullName>
    </recommendedName>
</protein>
<feature type="compositionally biased region" description="Basic residues" evidence="11">
    <location>
        <begin position="301"/>
        <end position="317"/>
    </location>
</feature>
<comment type="subunit">
    <text evidence="3 10">Associates with 90S and pre-40S pre-ribosomal particles.</text>
</comment>
<evidence type="ECO:0000256" key="5">
    <source>
        <dbReference type="ARBA" id="ARBA00022552"/>
    </source>
</evidence>
<dbReference type="GO" id="GO:0000462">
    <property type="term" value="P:maturation of SSU-rRNA from tricistronic rRNA transcript (SSU-rRNA, 5.8S rRNA, LSU-rRNA)"/>
    <property type="evidence" value="ECO:0007669"/>
    <property type="project" value="TreeGrafter"/>
</dbReference>
<comment type="caution">
    <text evidence="12">The sequence shown here is derived from an EMBL/GenBank/DDBJ whole genome shotgun (WGS) entry which is preliminary data.</text>
</comment>
<accession>A0A9W4GEV4</accession>
<dbReference type="AlphaFoldDB" id="A0A9W4GEV4"/>
<keyword evidence="4 10" id="KW-0690">Ribosome biogenesis</keyword>
<evidence type="ECO:0000256" key="3">
    <source>
        <dbReference type="ARBA" id="ARBA00011167"/>
    </source>
</evidence>
<evidence type="ECO:0000256" key="1">
    <source>
        <dbReference type="ARBA" id="ARBA00004604"/>
    </source>
</evidence>
<feature type="non-terminal residue" evidence="12">
    <location>
        <position position="323"/>
    </location>
</feature>
<dbReference type="GO" id="GO:0005730">
    <property type="term" value="C:nucleolus"/>
    <property type="evidence" value="ECO:0007669"/>
    <property type="project" value="UniProtKB-SubCell"/>
</dbReference>
<feature type="compositionally biased region" description="Acidic residues" evidence="11">
    <location>
        <begin position="76"/>
        <end position="87"/>
    </location>
</feature>
<keyword evidence="5 10" id="KW-0698">rRNA processing</keyword>
<dbReference type="PANTHER" id="PTHR21738">
    <property type="entry name" value="RIBOSOMAL RNA PROCESSING PROTEIN 36 HOMOLOG"/>
    <property type="match status" value="1"/>
</dbReference>